<feature type="transmembrane region" description="Helical" evidence="1">
    <location>
        <begin position="202"/>
        <end position="221"/>
    </location>
</feature>
<evidence type="ECO:0008006" key="4">
    <source>
        <dbReference type="Google" id="ProtNLM"/>
    </source>
</evidence>
<keyword evidence="1" id="KW-0472">Membrane</keyword>
<keyword evidence="1" id="KW-0812">Transmembrane</keyword>
<evidence type="ECO:0000313" key="2">
    <source>
        <dbReference type="EMBL" id="OGK73867.1"/>
    </source>
</evidence>
<proteinExistence type="predicted"/>
<comment type="caution">
    <text evidence="2">The sequence shown here is derived from an EMBL/GenBank/DDBJ whole genome shotgun (WGS) entry which is preliminary data.</text>
</comment>
<evidence type="ECO:0000313" key="3">
    <source>
        <dbReference type="Proteomes" id="UP000177050"/>
    </source>
</evidence>
<sequence length="514" mass="60940">MKDYKKKLIPILIFSLSLLFFALIFFLNRTFMGSFDETDHIVAGYLMKNGRALYSEHFTNHFPFPYYWIYLFTPLWSALSPAKTMAVFRLSLLILYLICYVLVFLTFKNNKSKYSFSAWIILISLFFVVYLGYVILTDTFDAIFISSMVWITLPILFKWEKPSIFTYILLIVMGSLAFWTQPMLILLLLVPFLMIHEKRTKIRLLIFTLVLNTIPLLFFYMNGQLYDFLFQGIYFNFFVYSPYYYDMAGLKGNHLLSLIALFIKNEFEFLTGLSNPLQIVQFIFHLSFLWIIYKTIKSKNIRHIILLLLIFLASRIREVKAVVGTSFDVGIYPFILFASVCFIFLIFNLFRSGKLKSRLFACLLCIVIIIANFFTFQEILFQSLKPGYNYHVFWSYRQDRGAIIKSLSLPTESVLMYPHDVDLYYFADRMPPDRFTYWFPWINAYSEYKIERLYALKKNPPSVVYIGSLGYQNDPNHYAIYFPDLTKDYIPVVKNNEKTGIWLRKDLRERLKNL</sequence>
<evidence type="ECO:0000256" key="1">
    <source>
        <dbReference type="SAM" id="Phobius"/>
    </source>
</evidence>
<keyword evidence="1" id="KW-1133">Transmembrane helix</keyword>
<protein>
    <recommendedName>
        <fullName evidence="4">Glycosyltransferase RgtA/B/C/D-like domain-containing protein</fullName>
    </recommendedName>
</protein>
<feature type="transmembrane region" description="Helical" evidence="1">
    <location>
        <begin position="7"/>
        <end position="27"/>
    </location>
</feature>
<gene>
    <name evidence="2" type="ORF">A3K52_03765</name>
</gene>
<feature type="transmembrane region" description="Helical" evidence="1">
    <location>
        <begin position="359"/>
        <end position="376"/>
    </location>
</feature>
<feature type="transmembrane region" description="Helical" evidence="1">
    <location>
        <begin position="164"/>
        <end position="190"/>
    </location>
</feature>
<organism evidence="2 3">
    <name type="scientific">Candidatus Roizmanbacteria bacterium RIFOXYD1_FULL_38_12</name>
    <dbReference type="NCBI Taxonomy" id="1802093"/>
    <lineage>
        <taxon>Bacteria</taxon>
        <taxon>Candidatus Roizmaniibacteriota</taxon>
    </lineage>
</organism>
<dbReference type="EMBL" id="MGBR01000001">
    <property type="protein sequence ID" value="OGK73867.1"/>
    <property type="molecule type" value="Genomic_DNA"/>
</dbReference>
<feature type="transmembrane region" description="Helical" evidence="1">
    <location>
        <begin position="228"/>
        <end position="245"/>
    </location>
</feature>
<reference evidence="2 3" key="1">
    <citation type="journal article" date="2016" name="Nat. Commun.">
        <title>Thousands of microbial genomes shed light on interconnected biogeochemical processes in an aquifer system.</title>
        <authorList>
            <person name="Anantharaman K."/>
            <person name="Brown C.T."/>
            <person name="Hug L.A."/>
            <person name="Sharon I."/>
            <person name="Castelle C.J."/>
            <person name="Probst A.J."/>
            <person name="Thomas B.C."/>
            <person name="Singh A."/>
            <person name="Wilkins M.J."/>
            <person name="Karaoz U."/>
            <person name="Brodie E.L."/>
            <person name="Williams K.H."/>
            <person name="Hubbard S.S."/>
            <person name="Banfield J.F."/>
        </authorList>
    </citation>
    <scope>NUCLEOTIDE SEQUENCE [LARGE SCALE GENOMIC DNA]</scope>
</reference>
<feature type="transmembrane region" description="Helical" evidence="1">
    <location>
        <begin position="329"/>
        <end position="347"/>
    </location>
</feature>
<feature type="transmembrane region" description="Helical" evidence="1">
    <location>
        <begin position="86"/>
        <end position="107"/>
    </location>
</feature>
<accession>A0A1F7L165</accession>
<feature type="transmembrane region" description="Helical" evidence="1">
    <location>
        <begin position="300"/>
        <end position="317"/>
    </location>
</feature>
<dbReference type="AlphaFoldDB" id="A0A1F7L165"/>
<feature type="transmembrane region" description="Helical" evidence="1">
    <location>
        <begin position="114"/>
        <end position="133"/>
    </location>
</feature>
<name>A0A1F7L165_9BACT</name>
<dbReference type="Proteomes" id="UP000177050">
    <property type="component" value="Unassembled WGS sequence"/>
</dbReference>
<feature type="transmembrane region" description="Helical" evidence="1">
    <location>
        <begin position="276"/>
        <end position="293"/>
    </location>
</feature>
<feature type="transmembrane region" description="Helical" evidence="1">
    <location>
        <begin position="139"/>
        <end position="157"/>
    </location>
</feature>